<accession>A0A8K0JG90</accession>
<keyword evidence="3" id="KW-1185">Reference proteome</keyword>
<organism evidence="2 3">
    <name type="scientific">Filobasidium floriforme</name>
    <dbReference type="NCBI Taxonomy" id="5210"/>
    <lineage>
        <taxon>Eukaryota</taxon>
        <taxon>Fungi</taxon>
        <taxon>Dikarya</taxon>
        <taxon>Basidiomycota</taxon>
        <taxon>Agaricomycotina</taxon>
        <taxon>Tremellomycetes</taxon>
        <taxon>Filobasidiales</taxon>
        <taxon>Filobasidiaceae</taxon>
        <taxon>Filobasidium</taxon>
    </lineage>
</organism>
<comment type="caution">
    <text evidence="2">The sequence shown here is derived from an EMBL/GenBank/DDBJ whole genome shotgun (WGS) entry which is preliminary data.</text>
</comment>
<evidence type="ECO:0000256" key="1">
    <source>
        <dbReference type="SAM" id="MobiDB-lite"/>
    </source>
</evidence>
<evidence type="ECO:0000313" key="2">
    <source>
        <dbReference type="EMBL" id="KAG7529204.1"/>
    </source>
</evidence>
<protein>
    <submittedName>
        <fullName evidence="2">Uncharacterized protein</fullName>
    </submittedName>
</protein>
<feature type="region of interest" description="Disordered" evidence="1">
    <location>
        <begin position="1"/>
        <end position="53"/>
    </location>
</feature>
<dbReference type="EMBL" id="JABELV010000155">
    <property type="protein sequence ID" value="KAG7529204.1"/>
    <property type="molecule type" value="Genomic_DNA"/>
</dbReference>
<evidence type="ECO:0000313" key="3">
    <source>
        <dbReference type="Proteomes" id="UP000812966"/>
    </source>
</evidence>
<name>A0A8K0JG90_9TREE</name>
<feature type="compositionally biased region" description="Low complexity" evidence="1">
    <location>
        <begin position="8"/>
        <end position="18"/>
    </location>
</feature>
<dbReference type="Proteomes" id="UP000812966">
    <property type="component" value="Unassembled WGS sequence"/>
</dbReference>
<gene>
    <name evidence="2" type="ORF">FFLO_05758</name>
</gene>
<reference evidence="2" key="1">
    <citation type="submission" date="2020-04" db="EMBL/GenBank/DDBJ databases">
        <title>Analysis of mating type loci in Filobasidium floriforme.</title>
        <authorList>
            <person name="Nowrousian M."/>
        </authorList>
    </citation>
    <scope>NUCLEOTIDE SEQUENCE</scope>
    <source>
        <strain evidence="2">CBS 6242</strain>
    </source>
</reference>
<proteinExistence type="predicted"/>
<dbReference type="AlphaFoldDB" id="A0A8K0JG90"/>
<sequence>MYNQISHTSSTSMLLPPDSDSPDDQTKSGSSSRTQHSGKSHHRSDNGASSRSDVLSALTGSRINPYIVIPDEDGAPFELQSLVCTYAVLHDTKQLVPTVIPAGFREAFDMIVRLNTAWIEKSLEEIGRRRKSVSEQYTEPICGSFTWCGRGAQWSGWLQLQKGSSTELSLTRQQHKDLSSYRSPFACKIVRAIDRASKLRFSSSVEYC</sequence>